<evidence type="ECO:0000256" key="4">
    <source>
        <dbReference type="ARBA" id="ARBA00022989"/>
    </source>
</evidence>
<feature type="transmembrane region" description="Helical" evidence="6">
    <location>
        <begin position="303"/>
        <end position="326"/>
    </location>
</feature>
<dbReference type="CDD" id="cd13132">
    <property type="entry name" value="MATE_eukaryotic"/>
    <property type="match status" value="1"/>
</dbReference>
<feature type="transmembrane region" description="Helical" evidence="6">
    <location>
        <begin position="82"/>
        <end position="104"/>
    </location>
</feature>
<dbReference type="EMBL" id="PGGS01000246">
    <property type="protein sequence ID" value="PNH06277.1"/>
    <property type="molecule type" value="Genomic_DNA"/>
</dbReference>
<dbReference type="Pfam" id="PF01554">
    <property type="entry name" value="MatE"/>
    <property type="match status" value="2"/>
</dbReference>
<comment type="caution">
    <text evidence="6">Lacks conserved residue(s) required for the propagation of feature annotation.</text>
</comment>
<evidence type="ECO:0000256" key="3">
    <source>
        <dbReference type="ARBA" id="ARBA00022692"/>
    </source>
</evidence>
<evidence type="ECO:0000313" key="8">
    <source>
        <dbReference type="Proteomes" id="UP000236333"/>
    </source>
</evidence>
<dbReference type="Proteomes" id="UP000236333">
    <property type="component" value="Unassembled WGS sequence"/>
</dbReference>
<proteinExistence type="inferred from homology"/>
<accession>A0A2J8A173</accession>
<dbReference type="InterPro" id="IPR045069">
    <property type="entry name" value="MATE_euk"/>
</dbReference>
<feature type="non-terminal residue" evidence="7">
    <location>
        <position position="1"/>
    </location>
</feature>
<keyword evidence="4 6" id="KW-1133">Transmembrane helix</keyword>
<comment type="subcellular location">
    <subcellularLocation>
        <location evidence="1">Membrane</location>
        <topology evidence="1">Multi-pass membrane protein</topology>
    </subcellularLocation>
</comment>
<dbReference type="GO" id="GO:1990961">
    <property type="term" value="P:xenobiotic detoxification by transmembrane export across the plasma membrane"/>
    <property type="evidence" value="ECO:0007669"/>
    <property type="project" value="InterPro"/>
</dbReference>
<comment type="caution">
    <text evidence="7">The sequence shown here is derived from an EMBL/GenBank/DDBJ whole genome shotgun (WGS) entry which is preliminary data.</text>
</comment>
<feature type="transmembrane region" description="Helical" evidence="6">
    <location>
        <begin position="347"/>
        <end position="367"/>
    </location>
</feature>
<evidence type="ECO:0000256" key="6">
    <source>
        <dbReference type="RuleBase" id="RU004914"/>
    </source>
</evidence>
<keyword evidence="3 6" id="KW-0812">Transmembrane</keyword>
<feature type="transmembrane region" description="Helical" evidence="6">
    <location>
        <begin position="200"/>
        <end position="219"/>
    </location>
</feature>
<protein>
    <recommendedName>
        <fullName evidence="6">Protein DETOXIFICATION</fullName>
    </recommendedName>
    <alternativeName>
        <fullName evidence="6">Multidrug and toxic compound extrusion protein</fullName>
    </alternativeName>
</protein>
<feature type="transmembrane region" description="Helical" evidence="6">
    <location>
        <begin position="124"/>
        <end position="149"/>
    </location>
</feature>
<dbReference type="NCBIfam" id="TIGR00797">
    <property type="entry name" value="matE"/>
    <property type="match status" value="1"/>
</dbReference>
<dbReference type="GO" id="GO:0015297">
    <property type="term" value="F:antiporter activity"/>
    <property type="evidence" value="ECO:0007669"/>
    <property type="project" value="InterPro"/>
</dbReference>
<dbReference type="GO" id="GO:0016020">
    <property type="term" value="C:membrane"/>
    <property type="evidence" value="ECO:0007669"/>
    <property type="project" value="UniProtKB-SubCell"/>
</dbReference>
<dbReference type="PANTHER" id="PTHR11206">
    <property type="entry name" value="MULTIDRUG RESISTANCE PROTEIN"/>
    <property type="match status" value="1"/>
</dbReference>
<feature type="transmembrane region" description="Helical" evidence="6">
    <location>
        <begin position="45"/>
        <end position="70"/>
    </location>
</feature>
<gene>
    <name evidence="7" type="ORF">TSOC_007365</name>
</gene>
<evidence type="ECO:0000256" key="1">
    <source>
        <dbReference type="ARBA" id="ARBA00004141"/>
    </source>
</evidence>
<name>A0A2J8A173_9CHLO</name>
<sequence>VHQPAPPISASYHTAAGSRTAADFPTAAEAPTAADSSSPPQNLGAMIPMFVPLLLNLTCSYAINVVSLAFTGHLGKTELAAAALGTSLVGILGKTILFGMVGGLDTLASQAYGAGNLEAIGAHFRTAVLFLLLHSAPLFALLAAAPLVLQEAEAEDDLGYMAGRYVRCLLPALLFDCFNRPLNAVLVAQRISAPQMTIQMIVLPLHIATNYVLIHVLGLGYVGAAVAYCCAGAYVLAMTAAYVLCAGLGQRVWGGKSRHGSTWKALVSFARLSYPSCFMRCAESWGFSIMTVAAGKLPDPGTAVAAVSISFNIYGILYMAFAAFAMTAGARVGNSLGAGSARAARHYALTALCVAPVLWLLVATLLLEPHSQHWLALIFTDGSDPELMYHLKRMLVLVAVLELCDGSQVIMTGVIQGAGKQKLGVIVNIVAFYIFAIPVALVLAFVLQWGVEGMYTGMCLGPAIQAVSYVTIIARLNWREEAKLIAARAAGRPAHPPAAA</sequence>
<keyword evidence="8" id="KW-1185">Reference proteome</keyword>
<dbReference type="OrthoDB" id="2126698at2759"/>
<organism evidence="7 8">
    <name type="scientific">Tetrabaena socialis</name>
    <dbReference type="NCBI Taxonomy" id="47790"/>
    <lineage>
        <taxon>Eukaryota</taxon>
        <taxon>Viridiplantae</taxon>
        <taxon>Chlorophyta</taxon>
        <taxon>core chlorophytes</taxon>
        <taxon>Chlorophyceae</taxon>
        <taxon>CS clade</taxon>
        <taxon>Chlamydomonadales</taxon>
        <taxon>Tetrabaenaceae</taxon>
        <taxon>Tetrabaena</taxon>
    </lineage>
</organism>
<comment type="similarity">
    <text evidence="2 6">Belongs to the multi antimicrobial extrusion (MATE) (TC 2.A.66.1) family.</text>
</comment>
<feature type="transmembrane region" description="Helical" evidence="6">
    <location>
        <begin position="225"/>
        <end position="249"/>
    </location>
</feature>
<keyword evidence="5 6" id="KW-0472">Membrane</keyword>
<feature type="transmembrane region" description="Helical" evidence="6">
    <location>
        <begin position="453"/>
        <end position="474"/>
    </location>
</feature>
<evidence type="ECO:0000256" key="5">
    <source>
        <dbReference type="ARBA" id="ARBA00023136"/>
    </source>
</evidence>
<dbReference type="InterPro" id="IPR002528">
    <property type="entry name" value="MATE_fam"/>
</dbReference>
<feature type="transmembrane region" description="Helical" evidence="6">
    <location>
        <begin position="425"/>
        <end position="447"/>
    </location>
</feature>
<reference evidence="7 8" key="1">
    <citation type="journal article" date="2017" name="Mol. Biol. Evol.">
        <title>The 4-celled Tetrabaena socialis nuclear genome reveals the essential components for genetic control of cell number at the origin of multicellularity in the volvocine lineage.</title>
        <authorList>
            <person name="Featherston J."/>
            <person name="Arakaki Y."/>
            <person name="Hanschen E.R."/>
            <person name="Ferris P.J."/>
            <person name="Michod R.E."/>
            <person name="Olson B.J.S.C."/>
            <person name="Nozaki H."/>
            <person name="Durand P.M."/>
        </authorList>
    </citation>
    <scope>NUCLEOTIDE SEQUENCE [LARGE SCALE GENOMIC DNA]</scope>
    <source>
        <strain evidence="7 8">NIES-571</strain>
    </source>
</reference>
<evidence type="ECO:0000256" key="2">
    <source>
        <dbReference type="ARBA" id="ARBA00010199"/>
    </source>
</evidence>
<dbReference type="AlphaFoldDB" id="A0A2J8A173"/>
<evidence type="ECO:0000313" key="7">
    <source>
        <dbReference type="EMBL" id="PNH06277.1"/>
    </source>
</evidence>
<dbReference type="GO" id="GO:0042910">
    <property type="term" value="F:xenobiotic transmembrane transporter activity"/>
    <property type="evidence" value="ECO:0007669"/>
    <property type="project" value="InterPro"/>
</dbReference>